<name>A0A914S1E8_PAREQ</name>
<reference evidence="2" key="1">
    <citation type="submission" date="2022-11" db="UniProtKB">
        <authorList>
            <consortium name="WormBaseParasite"/>
        </authorList>
    </citation>
    <scope>IDENTIFICATION</scope>
</reference>
<evidence type="ECO:0000313" key="2">
    <source>
        <dbReference type="WBParaSite" id="PEQ_0000814001-mRNA-1"/>
    </source>
</evidence>
<dbReference type="WBParaSite" id="PEQ_0000814001-mRNA-1">
    <property type="protein sequence ID" value="PEQ_0000814001-mRNA-1"/>
    <property type="gene ID" value="PEQ_0000814001"/>
</dbReference>
<protein>
    <submittedName>
        <fullName evidence="2">BTB domain-containing protein</fullName>
    </submittedName>
</protein>
<proteinExistence type="predicted"/>
<dbReference type="AlphaFoldDB" id="A0A914S1E8"/>
<organism evidence="1 2">
    <name type="scientific">Parascaris equorum</name>
    <name type="common">Equine roundworm</name>
    <dbReference type="NCBI Taxonomy" id="6256"/>
    <lineage>
        <taxon>Eukaryota</taxon>
        <taxon>Metazoa</taxon>
        <taxon>Ecdysozoa</taxon>
        <taxon>Nematoda</taxon>
        <taxon>Chromadorea</taxon>
        <taxon>Rhabditida</taxon>
        <taxon>Spirurina</taxon>
        <taxon>Ascaridomorpha</taxon>
        <taxon>Ascaridoidea</taxon>
        <taxon>Ascarididae</taxon>
        <taxon>Parascaris</taxon>
    </lineage>
</organism>
<accession>A0A914S1E8</accession>
<evidence type="ECO:0000313" key="1">
    <source>
        <dbReference type="Proteomes" id="UP000887564"/>
    </source>
</evidence>
<dbReference type="Proteomes" id="UP000887564">
    <property type="component" value="Unplaced"/>
</dbReference>
<keyword evidence="1" id="KW-1185">Reference proteome</keyword>
<sequence>MQLCALRVEYNNKKKNIATKSAADGQLAITTDSHHYTDAEPTVSSCDRPFKLLVKDQTFLIDSASLSKVSPVFAAMLFGKDFENGRELAREIVDEKSNDISTFLMCLGDAHCINDSRRFRLENHEVWDANAFNVYRARNHRELWAVSIILAAKAAKEPVQGRIVDKYMSTYPKTMQIMLTDILIQLYGAVIGANLSLSQARCKHVLCEMHWKTNKCSSDYGTRMLSELRTNIVDLEWE</sequence>